<feature type="signal peptide" evidence="4">
    <location>
        <begin position="1"/>
        <end position="29"/>
    </location>
</feature>
<evidence type="ECO:0000313" key="6">
    <source>
        <dbReference type="EMBL" id="QHT70889.1"/>
    </source>
</evidence>
<organism evidence="6 7">
    <name type="scientific">Rhodocytophaga rosea</name>
    <dbReference type="NCBI Taxonomy" id="2704465"/>
    <lineage>
        <taxon>Bacteria</taxon>
        <taxon>Pseudomonadati</taxon>
        <taxon>Bacteroidota</taxon>
        <taxon>Cytophagia</taxon>
        <taxon>Cytophagales</taxon>
        <taxon>Rhodocytophagaceae</taxon>
        <taxon>Rhodocytophaga</taxon>
    </lineage>
</organism>
<name>A0A6C0GS46_9BACT</name>
<comment type="subcellular location">
    <subcellularLocation>
        <location evidence="1">Cell outer membrane</location>
    </subcellularLocation>
</comment>
<keyword evidence="4" id="KW-0732">Signal</keyword>
<keyword evidence="2" id="KW-0472">Membrane</keyword>
<evidence type="ECO:0000256" key="2">
    <source>
        <dbReference type="ARBA" id="ARBA00023136"/>
    </source>
</evidence>
<dbReference type="Proteomes" id="UP000480178">
    <property type="component" value="Chromosome"/>
</dbReference>
<evidence type="ECO:0000256" key="3">
    <source>
        <dbReference type="ARBA" id="ARBA00023237"/>
    </source>
</evidence>
<keyword evidence="6" id="KW-0675">Receptor</keyword>
<keyword evidence="7" id="KW-1185">Reference proteome</keyword>
<dbReference type="AlphaFoldDB" id="A0A6C0GS46"/>
<dbReference type="InterPro" id="IPR041700">
    <property type="entry name" value="OMP_b-brl_3"/>
</dbReference>
<feature type="chain" id="PRO_5025350293" evidence="4">
    <location>
        <begin position="30"/>
        <end position="816"/>
    </location>
</feature>
<dbReference type="InterPro" id="IPR008969">
    <property type="entry name" value="CarboxyPept-like_regulatory"/>
</dbReference>
<dbReference type="KEGG" id="rhoz:GXP67_31700"/>
<dbReference type="Gene3D" id="2.40.170.20">
    <property type="entry name" value="TonB-dependent receptor, beta-barrel domain"/>
    <property type="match status" value="1"/>
</dbReference>
<evidence type="ECO:0000256" key="4">
    <source>
        <dbReference type="SAM" id="SignalP"/>
    </source>
</evidence>
<protein>
    <submittedName>
        <fullName evidence="6">TonB-dependent receptor</fullName>
    </submittedName>
</protein>
<dbReference type="SUPFAM" id="SSF49464">
    <property type="entry name" value="Carboxypeptidase regulatory domain-like"/>
    <property type="match status" value="1"/>
</dbReference>
<accession>A0A6C0GS46</accession>
<feature type="domain" description="Outer membrane protein beta-barrel" evidence="5">
    <location>
        <begin position="389"/>
        <end position="768"/>
    </location>
</feature>
<dbReference type="RefSeq" id="WP_162446835.1">
    <property type="nucleotide sequence ID" value="NZ_CP048222.1"/>
</dbReference>
<evidence type="ECO:0000256" key="1">
    <source>
        <dbReference type="ARBA" id="ARBA00004442"/>
    </source>
</evidence>
<dbReference type="Pfam" id="PF13620">
    <property type="entry name" value="CarboxypepD_reg"/>
    <property type="match status" value="1"/>
</dbReference>
<reference evidence="6 7" key="1">
    <citation type="submission" date="2020-01" db="EMBL/GenBank/DDBJ databases">
        <authorList>
            <person name="Kim M.K."/>
        </authorList>
    </citation>
    <scope>NUCLEOTIDE SEQUENCE [LARGE SCALE GENOMIC DNA]</scope>
    <source>
        <strain evidence="6 7">172606-1</strain>
    </source>
</reference>
<dbReference type="SUPFAM" id="SSF56935">
    <property type="entry name" value="Porins"/>
    <property type="match status" value="1"/>
</dbReference>
<evidence type="ECO:0000313" key="7">
    <source>
        <dbReference type="Proteomes" id="UP000480178"/>
    </source>
</evidence>
<dbReference type="InterPro" id="IPR036942">
    <property type="entry name" value="Beta-barrel_TonB_sf"/>
</dbReference>
<dbReference type="PANTHER" id="PTHR40980:SF4">
    <property type="entry name" value="TONB-DEPENDENT RECEPTOR-LIKE BETA-BARREL DOMAIN-CONTAINING PROTEIN"/>
    <property type="match status" value="1"/>
</dbReference>
<dbReference type="EMBL" id="CP048222">
    <property type="protein sequence ID" value="QHT70889.1"/>
    <property type="molecule type" value="Genomic_DNA"/>
</dbReference>
<gene>
    <name evidence="6" type="ORF">GXP67_31700</name>
</gene>
<dbReference type="Gene3D" id="2.60.40.1120">
    <property type="entry name" value="Carboxypeptidase-like, regulatory domain"/>
    <property type="match status" value="1"/>
</dbReference>
<evidence type="ECO:0000259" key="5">
    <source>
        <dbReference type="Pfam" id="PF14905"/>
    </source>
</evidence>
<dbReference type="GO" id="GO:0009279">
    <property type="term" value="C:cell outer membrane"/>
    <property type="evidence" value="ECO:0007669"/>
    <property type="project" value="UniProtKB-SubCell"/>
</dbReference>
<dbReference type="PANTHER" id="PTHR40980">
    <property type="entry name" value="PLUG DOMAIN-CONTAINING PROTEIN"/>
    <property type="match status" value="1"/>
</dbReference>
<dbReference type="Pfam" id="PF14905">
    <property type="entry name" value="OMP_b-brl_3"/>
    <property type="match status" value="1"/>
</dbReference>
<proteinExistence type="predicted"/>
<keyword evidence="3" id="KW-0998">Cell outer membrane</keyword>
<sequence>MKNLLPFPDYFSRHYLCLLLLSGSLPCLAQSQVGGIVQEDNGKPLPFATVLLLSANDSLLVKGAITTEAGEYSIEGVQAGSYRMAVSMLGYQKVYSAPFFVAASTQTIQVPLLQTSAETKQLSEVTIVGEKPMFEQQLDRMVVNVQSSITSAGATALDVLERSPGVSVNRQQNKLSLLGKAGVMIMVNGKLSRLPQDALLQMLAGMNASNIEKIELITTPPAGMDAEGNAGLINIVMKKNTDLGTNGSYSATLGYGWYERPAASLNMNHRTAKLNFFADGSFLWDHYWFSLYTNRRFTEQNQMVESSNVTNRNTHHMIYNGRMGFEYSLGGQTSLNGMVAGFNNRQEQFALNQTRTVEAADLHTTIAGKDHEINQWRHLMGNLNLQHAFQNQSKLNLDLDYLLFHHNNPHWYENDFQNWQLNTQQLEFMNGTKFTPIHIGVGKADYEFKIGKTALKTGMKATLSSLDNDVAVQKLSGEEWITEPEFTQKVQMQEQIGAAYAGLEQQLNVKTRLQAGLRWEFTNTGLTASTGEKLLKRRYHYLFPSVSLSRDLSTKHTLQLSYSRRITRPTYKDLAPVFTFLDPYTSFYGNTSLLPAITDALQVVYQIQKKYFLTLQYSSDKNPITWLMRVDAGRNRHYIYPDNIKSIHTYSVNLSIPVVLTSWWQMQNNLMGNYQLNQTNYQGENLRISGYAAQLNTTHTFSLPKNFSMELTGFYKSRSYMGVLQIRPQGFVNIGLQKKLKGDKGNLSFTISDLFWNMRFEAVNNLPSLDLYQRIGIVGEPRVIRLTYSRNFGNKNIKVSNQRKTASEEERNRLGN</sequence>